<dbReference type="AlphaFoldDB" id="A0ABD1V2Y4"/>
<evidence type="ECO:0000313" key="1">
    <source>
        <dbReference type="EMBL" id="KAL2531685.1"/>
    </source>
</evidence>
<dbReference type="EMBL" id="JBFOLK010000002">
    <property type="protein sequence ID" value="KAL2531685.1"/>
    <property type="molecule type" value="Genomic_DNA"/>
</dbReference>
<evidence type="ECO:0000313" key="2">
    <source>
        <dbReference type="Proteomes" id="UP001604336"/>
    </source>
</evidence>
<gene>
    <name evidence="1" type="ORF">Adt_05036</name>
</gene>
<name>A0ABD1V2Y4_9LAMI</name>
<protein>
    <submittedName>
        <fullName evidence="1">Uncharacterized protein</fullName>
    </submittedName>
</protein>
<comment type="caution">
    <text evidence="1">The sequence shown here is derived from an EMBL/GenBank/DDBJ whole genome shotgun (WGS) entry which is preliminary data.</text>
</comment>
<proteinExistence type="predicted"/>
<keyword evidence="2" id="KW-1185">Reference proteome</keyword>
<reference evidence="2" key="1">
    <citation type="submission" date="2024-07" db="EMBL/GenBank/DDBJ databases">
        <title>Two chromosome-level genome assemblies of Korean endemic species Abeliophyllum distichum and Forsythia ovata (Oleaceae).</title>
        <authorList>
            <person name="Jang H."/>
        </authorList>
    </citation>
    <scope>NUCLEOTIDE SEQUENCE [LARGE SCALE GENOMIC DNA]</scope>
</reference>
<sequence>MLVMEEKVLRDLEKFEKRAADRDHDKKKAVAEVQSLLDKAIAESKKKDNENAYLQKEVDDHLEIDPDEFDRYLRKRRAADLATQKVKVSNHGGVGSQPAWFP</sequence>
<accession>A0ABD1V2Y4</accession>
<organism evidence="1 2">
    <name type="scientific">Abeliophyllum distichum</name>
    <dbReference type="NCBI Taxonomy" id="126358"/>
    <lineage>
        <taxon>Eukaryota</taxon>
        <taxon>Viridiplantae</taxon>
        <taxon>Streptophyta</taxon>
        <taxon>Embryophyta</taxon>
        <taxon>Tracheophyta</taxon>
        <taxon>Spermatophyta</taxon>
        <taxon>Magnoliopsida</taxon>
        <taxon>eudicotyledons</taxon>
        <taxon>Gunneridae</taxon>
        <taxon>Pentapetalae</taxon>
        <taxon>asterids</taxon>
        <taxon>lamiids</taxon>
        <taxon>Lamiales</taxon>
        <taxon>Oleaceae</taxon>
        <taxon>Forsythieae</taxon>
        <taxon>Abeliophyllum</taxon>
    </lineage>
</organism>
<dbReference type="Proteomes" id="UP001604336">
    <property type="component" value="Unassembled WGS sequence"/>
</dbReference>